<dbReference type="Proteomes" id="UP001652625">
    <property type="component" value="Chromosome 12"/>
</dbReference>
<sequence length="471" mass="53407">MDSIDYAIPINNGYTKAVKSDNISKLHSLVNDIEVSNSITVKVENNFNDEKVSFIEDCSLDEIEPLENIEYDTDMNSEDSWLYQSPTKISTPQRSKNTEIWLKENVSTPELLRIRGSLSARLEVIGIESRKEQYNSARRKDSYENRKISKTNKMKDFGSSMSLDWDFDDSQIEFGGENDYSDNIDSELDSISTDNILSNKVRKPKHLEQTHYAWVDRLQQNNQVNERKENKPFKLNWSDEEELEPMKMNFNSPTYEEQRYKSGVNYQRSGSGLSSDGLGVVRPRGMQPRDSGVQQSSNESTGFRSNAIKRSISFAEEDIILEDLDFSDYRNILIKTHNDAGRGSRISKPVPRRNPEIASESNLVKPRGSMTQLKLSSSPSTMHKSVSESCVNDSAVRRRGTPASTETLVAPRKSLEPPQVSRLQGLSNVRKSTGSIPKRDENVAKPRRSVSPSPIARPRGQVITRSYQADF</sequence>
<dbReference type="GeneID" id="100202714"/>
<feature type="compositionally biased region" description="Polar residues" evidence="1">
    <location>
        <begin position="421"/>
        <end position="435"/>
    </location>
</feature>
<feature type="compositionally biased region" description="Polar residues" evidence="1">
    <location>
        <begin position="369"/>
        <end position="392"/>
    </location>
</feature>
<evidence type="ECO:0000313" key="2">
    <source>
        <dbReference type="Proteomes" id="UP001652625"/>
    </source>
</evidence>
<feature type="compositionally biased region" description="Polar residues" evidence="1">
    <location>
        <begin position="292"/>
        <end position="304"/>
    </location>
</feature>
<keyword evidence="2" id="KW-1185">Reference proteome</keyword>
<protein>
    <submittedName>
        <fullName evidence="3">Uncharacterized protein LOC100202714 isoform X8</fullName>
    </submittedName>
</protein>
<feature type="region of interest" description="Disordered" evidence="1">
    <location>
        <begin position="265"/>
        <end position="304"/>
    </location>
</feature>
<accession>A0ABM4D440</accession>
<dbReference type="RefSeq" id="XP_065669041.1">
    <property type="nucleotide sequence ID" value="XM_065812969.1"/>
</dbReference>
<feature type="compositionally biased region" description="Low complexity" evidence="1">
    <location>
        <begin position="269"/>
        <end position="279"/>
    </location>
</feature>
<name>A0ABM4D440_HYDVU</name>
<evidence type="ECO:0000256" key="1">
    <source>
        <dbReference type="SAM" id="MobiDB-lite"/>
    </source>
</evidence>
<evidence type="ECO:0000313" key="3">
    <source>
        <dbReference type="RefSeq" id="XP_065669041.1"/>
    </source>
</evidence>
<gene>
    <name evidence="3" type="primary">LOC100202714</name>
</gene>
<feature type="region of interest" description="Disordered" evidence="1">
    <location>
        <begin position="340"/>
        <end position="471"/>
    </location>
</feature>
<reference evidence="3" key="1">
    <citation type="submission" date="2025-08" db="UniProtKB">
        <authorList>
            <consortium name="RefSeq"/>
        </authorList>
    </citation>
    <scope>IDENTIFICATION</scope>
</reference>
<proteinExistence type="predicted"/>
<organism evidence="2 3">
    <name type="scientific">Hydra vulgaris</name>
    <name type="common">Hydra</name>
    <name type="synonym">Hydra attenuata</name>
    <dbReference type="NCBI Taxonomy" id="6087"/>
    <lineage>
        <taxon>Eukaryota</taxon>
        <taxon>Metazoa</taxon>
        <taxon>Cnidaria</taxon>
        <taxon>Hydrozoa</taxon>
        <taxon>Hydroidolina</taxon>
        <taxon>Anthoathecata</taxon>
        <taxon>Aplanulata</taxon>
        <taxon>Hydridae</taxon>
        <taxon>Hydra</taxon>
    </lineage>
</organism>